<dbReference type="InterPro" id="IPR034660">
    <property type="entry name" value="DinB/YfiT-like"/>
</dbReference>
<organism evidence="3 4">
    <name type="scientific">Streptomyces prunicolor</name>
    <dbReference type="NCBI Taxonomy" id="67348"/>
    <lineage>
        <taxon>Bacteria</taxon>
        <taxon>Bacillati</taxon>
        <taxon>Actinomycetota</taxon>
        <taxon>Actinomycetes</taxon>
        <taxon>Kitasatosporales</taxon>
        <taxon>Streptomycetaceae</taxon>
        <taxon>Streptomyces</taxon>
    </lineage>
</organism>
<dbReference type="NCBIfam" id="TIGR03084">
    <property type="entry name" value="TIGR03084 family metal-binding protein"/>
    <property type="match status" value="1"/>
</dbReference>
<dbReference type="Pfam" id="PF11716">
    <property type="entry name" value="MDMPI_N"/>
    <property type="match status" value="1"/>
</dbReference>
<accession>A0ABU4F5K7</accession>
<name>A0ABU4F5K7_9ACTN</name>
<evidence type="ECO:0000313" key="4">
    <source>
        <dbReference type="Proteomes" id="UP001187346"/>
    </source>
</evidence>
<feature type="domain" description="tRNA wybutosine-synthesis" evidence="1">
    <location>
        <begin position="183"/>
        <end position="232"/>
    </location>
</feature>
<dbReference type="InterPro" id="IPR017518">
    <property type="entry name" value="CHP03084"/>
</dbReference>
<evidence type="ECO:0000259" key="1">
    <source>
        <dbReference type="Pfam" id="PF08608"/>
    </source>
</evidence>
<reference evidence="3 4" key="1">
    <citation type="submission" date="2023-10" db="EMBL/GenBank/DDBJ databases">
        <title>Characterization of rhizosphere-enriched actinobacteria from wheat plants lab-grown on chernevaya soil.</title>
        <authorList>
            <person name="Tikhonova E.N."/>
            <person name="Konopkin A."/>
            <person name="Kravchenko I.K."/>
        </authorList>
    </citation>
    <scope>NUCLEOTIDE SEQUENCE [LARGE SCALE GENOMIC DNA]</scope>
    <source>
        <strain evidence="3 4">RR29</strain>
    </source>
</reference>
<evidence type="ECO:0000313" key="3">
    <source>
        <dbReference type="EMBL" id="MDV7214550.1"/>
    </source>
</evidence>
<dbReference type="SUPFAM" id="SSF109854">
    <property type="entry name" value="DinB/YfiT-like putative metalloenzymes"/>
    <property type="match status" value="1"/>
</dbReference>
<sequence>MSDPTRVFDDLREESEELDRLVAELRPEGWAVETPAARWTVAHQIAHLAWTDHSALLAVTDEDAFRALVEKALATPETFVDEGAQEGASKTPTQLLADWRAGRAALLDALYSASTGTRFPWYGPPMSAASMATGRLMETWAHGQDVADAVGVVRPPTDRLRHVVRIGVRARDFAFGVHGLTPPSEEFRVELHAPSGEGELWVYGPEDAPQRVTGPALDFCLLVTQRAHRTDLAVEAVGPDADRWLDIAQAFAGPPGAGRPPKSKGAGE</sequence>
<proteinExistence type="predicted"/>
<evidence type="ECO:0000259" key="2">
    <source>
        <dbReference type="Pfam" id="PF11716"/>
    </source>
</evidence>
<protein>
    <submittedName>
        <fullName evidence="3">TIGR03084 family metal-binding protein</fullName>
    </submittedName>
</protein>
<dbReference type="Proteomes" id="UP001187346">
    <property type="component" value="Unassembled WGS sequence"/>
</dbReference>
<dbReference type="NCBIfam" id="TIGR03083">
    <property type="entry name" value="maleylpyruvate isomerase family mycothiol-dependent enzyme"/>
    <property type="match status" value="1"/>
</dbReference>
<dbReference type="InterPro" id="IPR024344">
    <property type="entry name" value="MDMPI_metal-binding"/>
</dbReference>
<feature type="domain" description="Mycothiol-dependent maleylpyruvate isomerase metal-binding" evidence="2">
    <location>
        <begin position="11"/>
        <end position="147"/>
    </location>
</feature>
<dbReference type="Gene3D" id="1.20.120.450">
    <property type="entry name" value="dinb family like domain"/>
    <property type="match status" value="1"/>
</dbReference>
<dbReference type="InterPro" id="IPR017517">
    <property type="entry name" value="Maleyloyr_isom"/>
</dbReference>
<dbReference type="Pfam" id="PF08608">
    <property type="entry name" value="Wyosine_form"/>
    <property type="match status" value="1"/>
</dbReference>
<keyword evidence="4" id="KW-1185">Reference proteome</keyword>
<comment type="caution">
    <text evidence="3">The sequence shown here is derived from an EMBL/GenBank/DDBJ whole genome shotgun (WGS) entry which is preliminary data.</text>
</comment>
<dbReference type="EMBL" id="JAWMAJ010000002">
    <property type="protein sequence ID" value="MDV7214550.1"/>
    <property type="molecule type" value="Genomic_DNA"/>
</dbReference>
<dbReference type="RefSeq" id="WP_019057301.1">
    <property type="nucleotide sequence ID" value="NZ_JAWMAJ010000002.1"/>
</dbReference>
<gene>
    <name evidence="3" type="ORF">R5A26_01150</name>
</gene>
<dbReference type="InterPro" id="IPR013917">
    <property type="entry name" value="tRNA_wybutosine-synth"/>
</dbReference>